<keyword evidence="5 10" id="KW-0418">Kinase</keyword>
<dbReference type="CDD" id="cd00082">
    <property type="entry name" value="HisKA"/>
    <property type="match status" value="1"/>
</dbReference>
<dbReference type="InterPro" id="IPR005467">
    <property type="entry name" value="His_kinase_dom"/>
</dbReference>
<evidence type="ECO:0000313" key="11">
    <source>
        <dbReference type="Proteomes" id="UP001447842"/>
    </source>
</evidence>
<protein>
    <recommendedName>
        <fullName evidence="2">histidine kinase</fullName>
        <ecNumber evidence="2">2.7.13.3</ecNumber>
    </recommendedName>
</protein>
<evidence type="ECO:0000256" key="3">
    <source>
        <dbReference type="ARBA" id="ARBA00022679"/>
    </source>
</evidence>
<evidence type="ECO:0000256" key="7">
    <source>
        <dbReference type="ARBA" id="ARBA00023012"/>
    </source>
</evidence>
<dbReference type="SUPFAM" id="SSF47384">
    <property type="entry name" value="Homodimeric domain of signal transducing histidine kinase"/>
    <property type="match status" value="1"/>
</dbReference>
<dbReference type="RefSeq" id="WP_345973061.1">
    <property type="nucleotide sequence ID" value="NZ_CP147920.1"/>
</dbReference>
<dbReference type="InterPro" id="IPR003661">
    <property type="entry name" value="HisK_dim/P_dom"/>
</dbReference>
<dbReference type="SUPFAM" id="SSF55874">
    <property type="entry name" value="ATPase domain of HSP90 chaperone/DNA topoisomerase II/histidine kinase"/>
    <property type="match status" value="1"/>
</dbReference>
<dbReference type="PANTHER" id="PTHR42878">
    <property type="entry name" value="TWO-COMPONENT HISTIDINE KINASE"/>
    <property type="match status" value="1"/>
</dbReference>
<dbReference type="InterPro" id="IPR003594">
    <property type="entry name" value="HATPase_dom"/>
</dbReference>
<dbReference type="Gene3D" id="3.30.565.10">
    <property type="entry name" value="Histidine kinase-like ATPase, C-terminal domain"/>
    <property type="match status" value="1"/>
</dbReference>
<dbReference type="Gene3D" id="1.10.287.130">
    <property type="match status" value="1"/>
</dbReference>
<keyword evidence="6" id="KW-0067">ATP-binding</keyword>
<evidence type="ECO:0000256" key="1">
    <source>
        <dbReference type="ARBA" id="ARBA00000085"/>
    </source>
</evidence>
<organism evidence="10 11">
    <name type="scientific">Sulfurimonas diazotrophicus</name>
    <dbReference type="NCBI Taxonomy" id="3131939"/>
    <lineage>
        <taxon>Bacteria</taxon>
        <taxon>Pseudomonadati</taxon>
        <taxon>Campylobacterota</taxon>
        <taxon>Epsilonproteobacteria</taxon>
        <taxon>Campylobacterales</taxon>
        <taxon>Sulfurimonadaceae</taxon>
        <taxon>Sulfurimonas</taxon>
    </lineage>
</organism>
<dbReference type="InterPro" id="IPR036890">
    <property type="entry name" value="HATPase_C_sf"/>
</dbReference>
<dbReference type="PROSITE" id="PS50109">
    <property type="entry name" value="HIS_KIN"/>
    <property type="match status" value="1"/>
</dbReference>
<evidence type="ECO:0000256" key="4">
    <source>
        <dbReference type="ARBA" id="ARBA00022741"/>
    </source>
</evidence>
<dbReference type="Pfam" id="PF00512">
    <property type="entry name" value="HisKA"/>
    <property type="match status" value="1"/>
</dbReference>
<proteinExistence type="predicted"/>
<evidence type="ECO:0000256" key="8">
    <source>
        <dbReference type="SAM" id="Phobius"/>
    </source>
</evidence>
<dbReference type="SMART" id="SM00387">
    <property type="entry name" value="HATPase_c"/>
    <property type="match status" value="1"/>
</dbReference>
<evidence type="ECO:0000313" key="10">
    <source>
        <dbReference type="EMBL" id="XAU15660.1"/>
    </source>
</evidence>
<name>A0ABZ3HAV5_9BACT</name>
<dbReference type="InterPro" id="IPR050351">
    <property type="entry name" value="BphY/WalK/GraS-like"/>
</dbReference>
<feature type="domain" description="Histidine kinase" evidence="9">
    <location>
        <begin position="194"/>
        <end position="396"/>
    </location>
</feature>
<feature type="transmembrane region" description="Helical" evidence="8">
    <location>
        <begin position="155"/>
        <end position="178"/>
    </location>
</feature>
<dbReference type="SMART" id="SM00388">
    <property type="entry name" value="HisKA"/>
    <property type="match status" value="1"/>
</dbReference>
<keyword evidence="8" id="KW-1133">Transmembrane helix</keyword>
<feature type="transmembrane region" description="Helical" evidence="8">
    <location>
        <begin position="21"/>
        <end position="45"/>
    </location>
</feature>
<sequence length="396" mass="44384">MAKTVSSVTNVRAISFAENRTFRAFVLLYTLMGLAILALLGLLYFQTSKAEMLSSHRLAMQLEGESYLPNLIRWMQGERADFPEDPAYDTAFYLGGKRVGGNLPMPPPDFAPGIHESTGMIYLIIPMGSYGLKDGKTVMMTVDDGLWRQLYWRSAAMYGAILFVLLLLTGVGLSRLFLRPMKEAVALLDSFIKDTTHELNTPVTAILTNVERLDTAALDEKQRKKIARIETAARTIGSIYDDLTFLLLRRDVRIEDVPIDMEAFVHERLEYFQTRFDAKGLKLDISVSAPMGVVMDRTLAARLIDNLLSNAVKYSDRETKVSVEIGRNVLQIANTGVPIPEAKLSHIFERFARADESRGGFGIGLHLVAQIAARYRIRIAVETEGKVTAFRLTWPR</sequence>
<evidence type="ECO:0000256" key="5">
    <source>
        <dbReference type="ARBA" id="ARBA00022777"/>
    </source>
</evidence>
<dbReference type="CDD" id="cd00075">
    <property type="entry name" value="HATPase"/>
    <property type="match status" value="1"/>
</dbReference>
<dbReference type="GO" id="GO:0016301">
    <property type="term" value="F:kinase activity"/>
    <property type="evidence" value="ECO:0007669"/>
    <property type="project" value="UniProtKB-KW"/>
</dbReference>
<evidence type="ECO:0000259" key="9">
    <source>
        <dbReference type="PROSITE" id="PS50109"/>
    </source>
</evidence>
<gene>
    <name evidence="10" type="ORF">WCY31_02930</name>
</gene>
<keyword evidence="3" id="KW-0808">Transferase</keyword>
<dbReference type="EMBL" id="CP147920">
    <property type="protein sequence ID" value="XAU15660.1"/>
    <property type="molecule type" value="Genomic_DNA"/>
</dbReference>
<keyword evidence="4" id="KW-0547">Nucleotide-binding</keyword>
<evidence type="ECO:0000256" key="2">
    <source>
        <dbReference type="ARBA" id="ARBA00012438"/>
    </source>
</evidence>
<dbReference type="PANTHER" id="PTHR42878:SF7">
    <property type="entry name" value="SENSOR HISTIDINE KINASE GLRK"/>
    <property type="match status" value="1"/>
</dbReference>
<dbReference type="Pfam" id="PF02518">
    <property type="entry name" value="HATPase_c"/>
    <property type="match status" value="1"/>
</dbReference>
<dbReference type="InterPro" id="IPR036097">
    <property type="entry name" value="HisK_dim/P_sf"/>
</dbReference>
<keyword evidence="8" id="KW-0812">Transmembrane</keyword>
<dbReference type="Proteomes" id="UP001447842">
    <property type="component" value="Chromosome"/>
</dbReference>
<keyword evidence="11" id="KW-1185">Reference proteome</keyword>
<keyword evidence="7" id="KW-0902">Two-component regulatory system</keyword>
<reference evidence="10 11" key="1">
    <citation type="submission" date="2024-03" db="EMBL/GenBank/DDBJ databases">
        <title>Sulfurimonas sp. HSL3-1.</title>
        <authorList>
            <person name="Wang S."/>
        </authorList>
    </citation>
    <scope>NUCLEOTIDE SEQUENCE [LARGE SCALE GENOMIC DNA]</scope>
    <source>
        <strain evidence="10 11">HSL3-1</strain>
    </source>
</reference>
<keyword evidence="8" id="KW-0472">Membrane</keyword>
<evidence type="ECO:0000256" key="6">
    <source>
        <dbReference type="ARBA" id="ARBA00022840"/>
    </source>
</evidence>
<comment type="catalytic activity">
    <reaction evidence="1">
        <text>ATP + protein L-histidine = ADP + protein N-phospho-L-histidine.</text>
        <dbReference type="EC" id="2.7.13.3"/>
    </reaction>
</comment>
<dbReference type="EC" id="2.7.13.3" evidence="2"/>
<accession>A0ABZ3HAV5</accession>